<feature type="compositionally biased region" description="Acidic residues" evidence="5">
    <location>
        <begin position="205"/>
        <end position="219"/>
    </location>
</feature>
<feature type="transmembrane region" description="Helical" evidence="6">
    <location>
        <begin position="78"/>
        <end position="98"/>
    </location>
</feature>
<keyword evidence="3 6" id="KW-1133">Transmembrane helix</keyword>
<feature type="transmembrane region" description="Helical" evidence="6">
    <location>
        <begin position="132"/>
        <end position="154"/>
    </location>
</feature>
<evidence type="ECO:0000259" key="7">
    <source>
        <dbReference type="PROSITE" id="PS50850"/>
    </source>
</evidence>
<dbReference type="SUPFAM" id="SSF103473">
    <property type="entry name" value="MFS general substrate transporter"/>
    <property type="match status" value="1"/>
</dbReference>
<dbReference type="InterPro" id="IPR020846">
    <property type="entry name" value="MFS_dom"/>
</dbReference>
<evidence type="ECO:0000256" key="3">
    <source>
        <dbReference type="ARBA" id="ARBA00022989"/>
    </source>
</evidence>
<sequence>MSHCSSSRASYEWFGAIAPILVLYLTALGFSDSNVGLFLSLTLFGDVVLALSISWIADSVGRRRVLAVGSAMMAASGFVFFLSGRFIVLLLAATFGVISPSGNEVGPFSSVEVGMLSQLVQPEDRIYVLMHYQILGFVGLALGSLVSGAVISHLEKGASSHEAYRFVFLAYGCIGLVKVALSLFMTPYTELDHPHFPERLVDSPEASEDEETDVDDEPTCDERQSLIAKRPLIDRTASSTPQAVITTTKLTLGDLDDAEESALPLLSLVFIVLLFSVDSFASSLTPASYVSLYLKSEYGATIRTITTVLASSALGAVVTSLLTGAISKRIGLVLTMVTTHIPAQILTGAMAFAPTLPIVIGLYIARTCISSMDSSIRGALLSAMVPKHARTRLLGISDVARTLAAAPGPFVTGRLVEIDRLRWVFVISGAIKIGYDLALLGGFRQTKLQH</sequence>
<feature type="transmembrane region" description="Helical" evidence="6">
    <location>
        <begin position="12"/>
        <end position="31"/>
    </location>
</feature>
<dbReference type="AlphaFoldDB" id="A0A2T0AHY7"/>
<evidence type="ECO:0000256" key="4">
    <source>
        <dbReference type="ARBA" id="ARBA00023136"/>
    </source>
</evidence>
<accession>A0A2T0AHY7</accession>
<keyword evidence="2 6" id="KW-0812">Transmembrane</keyword>
<feature type="transmembrane region" description="Helical" evidence="6">
    <location>
        <begin position="262"/>
        <end position="281"/>
    </location>
</feature>
<dbReference type="Pfam" id="PF07690">
    <property type="entry name" value="MFS_1"/>
    <property type="match status" value="2"/>
</dbReference>
<dbReference type="PROSITE" id="PS00216">
    <property type="entry name" value="SUGAR_TRANSPORT_1"/>
    <property type="match status" value="1"/>
</dbReference>
<evidence type="ECO:0000256" key="2">
    <source>
        <dbReference type="ARBA" id="ARBA00022692"/>
    </source>
</evidence>
<dbReference type="InterPro" id="IPR005829">
    <property type="entry name" value="Sugar_transporter_CS"/>
</dbReference>
<feature type="transmembrane region" description="Helical" evidence="6">
    <location>
        <begin position="345"/>
        <end position="365"/>
    </location>
</feature>
<feature type="transmembrane region" description="Helical" evidence="6">
    <location>
        <begin position="302"/>
        <end position="325"/>
    </location>
</feature>
<dbReference type="OrthoDB" id="10027823at2759"/>
<dbReference type="EMBL" id="LCTV02000001">
    <property type="protein sequence ID" value="PRQ77590.1"/>
    <property type="molecule type" value="Genomic_DNA"/>
</dbReference>
<dbReference type="InterPro" id="IPR011701">
    <property type="entry name" value="MFS"/>
</dbReference>
<evidence type="ECO:0000256" key="5">
    <source>
        <dbReference type="SAM" id="MobiDB-lite"/>
    </source>
</evidence>
<dbReference type="Gene3D" id="1.20.1250.20">
    <property type="entry name" value="MFS general substrate transporter like domains"/>
    <property type="match status" value="2"/>
</dbReference>
<feature type="region of interest" description="Disordered" evidence="5">
    <location>
        <begin position="196"/>
        <end position="220"/>
    </location>
</feature>
<comment type="subcellular location">
    <subcellularLocation>
        <location evidence="1">Membrane</location>
        <topology evidence="1">Multi-pass membrane protein</topology>
    </subcellularLocation>
</comment>
<protein>
    <submittedName>
        <fullName evidence="8">Major facilitator superfamily domain-containing protein</fullName>
    </submittedName>
</protein>
<evidence type="ECO:0000256" key="6">
    <source>
        <dbReference type="SAM" id="Phobius"/>
    </source>
</evidence>
<dbReference type="InterPro" id="IPR036259">
    <property type="entry name" value="MFS_trans_sf"/>
</dbReference>
<dbReference type="PANTHER" id="PTHR23520">
    <property type="entry name" value="TRANSPORTER, PUTATIVE (AFU_ORTHOLOGUE AFUA_3G04000)-RELATED"/>
    <property type="match status" value="1"/>
</dbReference>
<proteinExistence type="predicted"/>
<feature type="transmembrane region" description="Helical" evidence="6">
    <location>
        <begin position="37"/>
        <end position="57"/>
    </location>
</feature>
<feature type="transmembrane region" description="Helical" evidence="6">
    <location>
        <begin position="166"/>
        <end position="185"/>
    </location>
</feature>
<gene>
    <name evidence="8" type="ORF">AAT19DRAFT_8658</name>
</gene>
<evidence type="ECO:0000256" key="1">
    <source>
        <dbReference type="ARBA" id="ARBA00004141"/>
    </source>
</evidence>
<organism evidence="8 9">
    <name type="scientific">Rhodotorula toruloides</name>
    <name type="common">Yeast</name>
    <name type="synonym">Rhodosporidium toruloides</name>
    <dbReference type="NCBI Taxonomy" id="5286"/>
    <lineage>
        <taxon>Eukaryota</taxon>
        <taxon>Fungi</taxon>
        <taxon>Dikarya</taxon>
        <taxon>Basidiomycota</taxon>
        <taxon>Pucciniomycotina</taxon>
        <taxon>Microbotryomycetes</taxon>
        <taxon>Sporidiobolales</taxon>
        <taxon>Sporidiobolaceae</taxon>
        <taxon>Rhodotorula</taxon>
    </lineage>
</organism>
<reference evidence="8 9" key="1">
    <citation type="journal article" date="2018" name="Elife">
        <title>Functional genomics of lipid metabolism in the oleaginous yeast Rhodosporidium toruloides.</title>
        <authorList>
            <person name="Coradetti S.T."/>
            <person name="Pinel D."/>
            <person name="Geiselman G."/>
            <person name="Ito M."/>
            <person name="Mondo S."/>
            <person name="Reilly M.C."/>
            <person name="Cheng Y.F."/>
            <person name="Bauer S."/>
            <person name="Grigoriev I."/>
            <person name="Gladden J.M."/>
            <person name="Simmons B.A."/>
            <person name="Brem R."/>
            <person name="Arkin A.P."/>
            <person name="Skerker J.M."/>
        </authorList>
    </citation>
    <scope>NUCLEOTIDE SEQUENCE [LARGE SCALE GENOMIC DNA]</scope>
    <source>
        <strain evidence="8 9">NBRC 0880</strain>
    </source>
</reference>
<dbReference type="PANTHER" id="PTHR23520:SF5">
    <property type="entry name" value="TRANSPORTER, PUTATIVE (AFU_ORTHOLOGUE AFUA_3G04000)-RELATED"/>
    <property type="match status" value="1"/>
</dbReference>
<dbReference type="PROSITE" id="PS50850">
    <property type="entry name" value="MFS"/>
    <property type="match status" value="1"/>
</dbReference>
<name>A0A2T0AHY7_RHOTO</name>
<evidence type="ECO:0000313" key="9">
    <source>
        <dbReference type="Proteomes" id="UP000239560"/>
    </source>
</evidence>
<dbReference type="GO" id="GO:0022857">
    <property type="term" value="F:transmembrane transporter activity"/>
    <property type="evidence" value="ECO:0007669"/>
    <property type="project" value="InterPro"/>
</dbReference>
<dbReference type="GO" id="GO:0016020">
    <property type="term" value="C:membrane"/>
    <property type="evidence" value="ECO:0007669"/>
    <property type="project" value="UniProtKB-SubCell"/>
</dbReference>
<feature type="domain" description="Major facilitator superfamily (MFS) profile" evidence="7">
    <location>
        <begin position="1"/>
        <end position="447"/>
    </location>
</feature>
<evidence type="ECO:0000313" key="8">
    <source>
        <dbReference type="EMBL" id="PRQ77590.1"/>
    </source>
</evidence>
<dbReference type="Proteomes" id="UP000239560">
    <property type="component" value="Unassembled WGS sequence"/>
</dbReference>
<comment type="caution">
    <text evidence="8">The sequence shown here is derived from an EMBL/GenBank/DDBJ whole genome shotgun (WGS) entry which is preliminary data.</text>
</comment>
<keyword evidence="4 6" id="KW-0472">Membrane</keyword>